<comment type="caution">
    <text evidence="1">The sequence shown here is derived from an EMBL/GenBank/DDBJ whole genome shotgun (WGS) entry which is preliminary data.</text>
</comment>
<reference evidence="1" key="1">
    <citation type="journal article" date="2022" name="bioRxiv">
        <title>Sequencing and chromosome-scale assembly of the giantPleurodeles waltlgenome.</title>
        <authorList>
            <person name="Brown T."/>
            <person name="Elewa A."/>
            <person name="Iarovenko S."/>
            <person name="Subramanian E."/>
            <person name="Araus A.J."/>
            <person name="Petzold A."/>
            <person name="Susuki M."/>
            <person name="Suzuki K.-i.T."/>
            <person name="Hayashi T."/>
            <person name="Toyoda A."/>
            <person name="Oliveira C."/>
            <person name="Osipova E."/>
            <person name="Leigh N.D."/>
            <person name="Simon A."/>
            <person name="Yun M.H."/>
        </authorList>
    </citation>
    <scope>NUCLEOTIDE SEQUENCE</scope>
    <source>
        <strain evidence="1">20211129_DDA</strain>
        <tissue evidence="1">Liver</tissue>
    </source>
</reference>
<sequence>MDNAMERILQEISVVGHRLEAVGFEITDLSADSKSIRADIVGLQDKVMDLDHHLLIVENKVAAFPDNQPEL</sequence>
<protein>
    <submittedName>
        <fullName evidence="1">Uncharacterized protein</fullName>
    </submittedName>
</protein>
<accession>A0AAV7RLE6</accession>
<organism evidence="1 2">
    <name type="scientific">Pleurodeles waltl</name>
    <name type="common">Iberian ribbed newt</name>
    <dbReference type="NCBI Taxonomy" id="8319"/>
    <lineage>
        <taxon>Eukaryota</taxon>
        <taxon>Metazoa</taxon>
        <taxon>Chordata</taxon>
        <taxon>Craniata</taxon>
        <taxon>Vertebrata</taxon>
        <taxon>Euteleostomi</taxon>
        <taxon>Amphibia</taxon>
        <taxon>Batrachia</taxon>
        <taxon>Caudata</taxon>
        <taxon>Salamandroidea</taxon>
        <taxon>Salamandridae</taxon>
        <taxon>Pleurodelinae</taxon>
        <taxon>Pleurodeles</taxon>
    </lineage>
</organism>
<gene>
    <name evidence="1" type="ORF">NDU88_005558</name>
</gene>
<dbReference type="AlphaFoldDB" id="A0AAV7RLE6"/>
<dbReference type="EMBL" id="JANPWB010000009">
    <property type="protein sequence ID" value="KAJ1152783.1"/>
    <property type="molecule type" value="Genomic_DNA"/>
</dbReference>
<proteinExistence type="predicted"/>
<dbReference type="Proteomes" id="UP001066276">
    <property type="component" value="Chromosome 5"/>
</dbReference>
<keyword evidence="2" id="KW-1185">Reference proteome</keyword>
<name>A0AAV7RLE6_PLEWA</name>
<evidence type="ECO:0000313" key="1">
    <source>
        <dbReference type="EMBL" id="KAJ1152783.1"/>
    </source>
</evidence>
<evidence type="ECO:0000313" key="2">
    <source>
        <dbReference type="Proteomes" id="UP001066276"/>
    </source>
</evidence>